<dbReference type="Pfam" id="PF08845">
    <property type="entry name" value="SymE_toxin"/>
    <property type="match status" value="1"/>
</dbReference>
<dbReference type="HOGENOM" id="CLU_151239_2_0_6"/>
<dbReference type="Proteomes" id="UP000003880">
    <property type="component" value="Unassembled WGS sequence"/>
</dbReference>
<evidence type="ECO:0000313" key="3">
    <source>
        <dbReference type="Proteomes" id="UP000003880"/>
    </source>
</evidence>
<dbReference type="EMBL" id="ABWL02000006">
    <property type="protein sequence ID" value="EFE08751.1"/>
    <property type="molecule type" value="Genomic_DNA"/>
</dbReference>
<proteinExistence type="predicted"/>
<name>D4B990_9ENTR</name>
<comment type="caution">
    <text evidence="2">The sequence shown here is derived from an EMBL/GenBank/DDBJ whole genome shotgun (WGS) entry which is preliminary data.</text>
</comment>
<dbReference type="GO" id="GO:0005737">
    <property type="term" value="C:cytoplasm"/>
    <property type="evidence" value="ECO:0007669"/>
    <property type="project" value="InterPro"/>
</dbReference>
<evidence type="ECO:0000259" key="1">
    <source>
        <dbReference type="Pfam" id="PF08845"/>
    </source>
</evidence>
<reference evidence="2 3" key="1">
    <citation type="submission" date="2010-02" db="EMBL/GenBank/DDBJ databases">
        <authorList>
            <person name="Weinstock G."/>
            <person name="Sodergren E."/>
            <person name="Clifton S."/>
            <person name="Fulton L."/>
            <person name="Fulton B."/>
            <person name="Courtney L."/>
            <person name="Fronick C."/>
            <person name="Harrison M."/>
            <person name="Strong C."/>
            <person name="Farmer C."/>
            <person name="Delahaunty K."/>
            <person name="Markovic C."/>
            <person name="Hall O."/>
            <person name="Minx P."/>
            <person name="Tomlinson C."/>
            <person name="Mitreva M."/>
            <person name="Nelson J."/>
            <person name="Hou S."/>
            <person name="Wollam A."/>
            <person name="Pepin K.H."/>
            <person name="Johnson M."/>
            <person name="Bhonagiri V."/>
            <person name="Zhang X."/>
            <person name="Suruliraj S."/>
            <person name="Warren W."/>
            <person name="Chinwalla A."/>
            <person name="Mardis E.R."/>
            <person name="Wilson R.K."/>
        </authorList>
    </citation>
    <scope>NUCLEOTIDE SEQUENCE [LARGE SCALE GENOMIC DNA]</scope>
    <source>
        <strain evidence="2 3">ATCC 29220</strain>
    </source>
</reference>
<accession>D4B990</accession>
<sequence>MTTYYSQHPSLHLKGYWLKEAGFKTGRGVTVKISDRWLREQLYQAKQMVKRMRDVIV</sequence>
<gene>
    <name evidence="2" type="ORF">CIT292_07030</name>
</gene>
<protein>
    <recommendedName>
        <fullName evidence="1">Toxin SymE-like domain-containing protein</fullName>
    </recommendedName>
</protein>
<evidence type="ECO:0000313" key="2">
    <source>
        <dbReference type="EMBL" id="EFE08751.1"/>
    </source>
</evidence>
<dbReference type="AlphaFoldDB" id="D4B990"/>
<feature type="domain" description="Toxin SymE-like" evidence="1">
    <location>
        <begin position="5"/>
        <end position="36"/>
    </location>
</feature>
<dbReference type="GO" id="GO:0016788">
    <property type="term" value="F:hydrolase activity, acting on ester bonds"/>
    <property type="evidence" value="ECO:0007669"/>
    <property type="project" value="InterPro"/>
</dbReference>
<organism evidence="2 3">
    <name type="scientific">Citrobacter youngae ATCC 29220</name>
    <dbReference type="NCBI Taxonomy" id="500640"/>
    <lineage>
        <taxon>Bacteria</taxon>
        <taxon>Pseudomonadati</taxon>
        <taxon>Pseudomonadota</taxon>
        <taxon>Gammaproteobacteria</taxon>
        <taxon>Enterobacterales</taxon>
        <taxon>Enterobacteriaceae</taxon>
        <taxon>Citrobacter</taxon>
        <taxon>Citrobacter freundii complex</taxon>
    </lineage>
</organism>
<dbReference type="InterPro" id="IPR014944">
    <property type="entry name" value="Toxin_SymE-like"/>
</dbReference>
<dbReference type="GO" id="GO:0003723">
    <property type="term" value="F:RNA binding"/>
    <property type="evidence" value="ECO:0007669"/>
    <property type="project" value="InterPro"/>
</dbReference>
<dbReference type="GO" id="GO:0016070">
    <property type="term" value="P:RNA metabolic process"/>
    <property type="evidence" value="ECO:0007669"/>
    <property type="project" value="InterPro"/>
</dbReference>